<comment type="caution">
    <text evidence="2">The sequence shown here is derived from an EMBL/GenBank/DDBJ whole genome shotgun (WGS) entry which is preliminary data.</text>
</comment>
<evidence type="ECO:0000256" key="1">
    <source>
        <dbReference type="SAM" id="Phobius"/>
    </source>
</evidence>
<keyword evidence="1" id="KW-1133">Transmembrane helix</keyword>
<dbReference type="AlphaFoldDB" id="A0A365PAB3"/>
<dbReference type="EMBL" id="QNTT01000018">
    <property type="protein sequence ID" value="RBA36807.1"/>
    <property type="molecule type" value="Genomic_DNA"/>
</dbReference>
<gene>
    <name evidence="2" type="ORF">DQ226_08445</name>
</gene>
<proteinExistence type="predicted"/>
<organism evidence="2 3">
    <name type="scientific">Dietzia maris</name>
    <dbReference type="NCBI Taxonomy" id="37915"/>
    <lineage>
        <taxon>Bacteria</taxon>
        <taxon>Bacillati</taxon>
        <taxon>Actinomycetota</taxon>
        <taxon>Actinomycetes</taxon>
        <taxon>Mycobacteriales</taxon>
        <taxon>Dietziaceae</taxon>
        <taxon>Dietzia</taxon>
    </lineage>
</organism>
<evidence type="ECO:0000313" key="3">
    <source>
        <dbReference type="Proteomes" id="UP000252187"/>
    </source>
</evidence>
<keyword evidence="1" id="KW-0472">Membrane</keyword>
<name>A0A365PAB3_9ACTN</name>
<feature type="transmembrane region" description="Helical" evidence="1">
    <location>
        <begin position="6"/>
        <end position="29"/>
    </location>
</feature>
<accession>A0A365PAB3</accession>
<dbReference type="Proteomes" id="UP000252187">
    <property type="component" value="Unassembled WGS sequence"/>
</dbReference>
<reference evidence="2 3" key="1">
    <citation type="submission" date="2018-06" db="EMBL/GenBank/DDBJ databases">
        <title>Whole genome sequencing of four bacterial strains from South Shetland trench revealing bio-synthetic gene clusters.</title>
        <authorList>
            <person name="Abdel-Mageed W.M."/>
            <person name="Lehri B."/>
            <person name="Jarmusch S.A."/>
            <person name="Miranda K."/>
            <person name="Goodfellow M."/>
            <person name="Jaspars M."/>
            <person name="Karlyshev A.V."/>
        </authorList>
    </citation>
    <scope>NUCLEOTIDE SEQUENCE [LARGE SCALE GENOMIC DNA]</scope>
    <source>
        <strain evidence="2 3">SST1</strain>
    </source>
</reference>
<keyword evidence="1" id="KW-0812">Transmembrane</keyword>
<protein>
    <submittedName>
        <fullName evidence="2">Uncharacterized protein</fullName>
    </submittedName>
</protein>
<evidence type="ECO:0000313" key="2">
    <source>
        <dbReference type="EMBL" id="RBA36807.1"/>
    </source>
</evidence>
<sequence length="73" mass="7912">MMQGLFANWISIGLAFVVVTSVVFLGWTFAEISNAREMGREPKQGVERLLVIAVVLVLGSSIGMVVSLIYTPV</sequence>
<feature type="transmembrane region" description="Helical" evidence="1">
    <location>
        <begin position="49"/>
        <end position="70"/>
    </location>
</feature>